<feature type="transmembrane region" description="Helical" evidence="1">
    <location>
        <begin position="86"/>
        <end position="107"/>
    </location>
</feature>
<feature type="transmembrane region" description="Helical" evidence="1">
    <location>
        <begin position="149"/>
        <end position="174"/>
    </location>
</feature>
<dbReference type="AlphaFoldDB" id="A0A6G7YE01"/>
<proteinExistence type="predicted"/>
<dbReference type="KEGG" id="npi:G7071_05845"/>
<dbReference type="RefSeq" id="WP_166316081.1">
    <property type="nucleotide sequence ID" value="NZ_CP049866.1"/>
</dbReference>
<name>A0A6G7YE01_9ACTN</name>
<organism evidence="2 3">
    <name type="scientific">Nocardioides piscis</name>
    <dbReference type="NCBI Taxonomy" id="2714938"/>
    <lineage>
        <taxon>Bacteria</taxon>
        <taxon>Bacillati</taxon>
        <taxon>Actinomycetota</taxon>
        <taxon>Actinomycetes</taxon>
        <taxon>Propionibacteriales</taxon>
        <taxon>Nocardioidaceae</taxon>
        <taxon>Nocardioides</taxon>
    </lineage>
</organism>
<evidence type="ECO:0000313" key="3">
    <source>
        <dbReference type="Proteomes" id="UP000502035"/>
    </source>
</evidence>
<protein>
    <submittedName>
        <fullName evidence="2">Uncharacterized protein</fullName>
    </submittedName>
</protein>
<dbReference type="Proteomes" id="UP000502035">
    <property type="component" value="Chromosome"/>
</dbReference>
<dbReference type="PANTHER" id="PTHR40076">
    <property type="entry name" value="MEMBRANE PROTEIN-RELATED"/>
    <property type="match status" value="1"/>
</dbReference>
<evidence type="ECO:0000256" key="1">
    <source>
        <dbReference type="SAM" id="Phobius"/>
    </source>
</evidence>
<dbReference type="InterPro" id="IPR010380">
    <property type="entry name" value="DUF975"/>
</dbReference>
<keyword evidence="1" id="KW-0472">Membrane</keyword>
<gene>
    <name evidence="2" type="ORF">G7071_05845</name>
</gene>
<keyword evidence="1" id="KW-1133">Transmembrane helix</keyword>
<dbReference type="EMBL" id="CP049866">
    <property type="protein sequence ID" value="QIK75023.1"/>
    <property type="molecule type" value="Genomic_DNA"/>
</dbReference>
<dbReference type="PANTHER" id="PTHR40076:SF1">
    <property type="entry name" value="MEMBRANE PROTEIN"/>
    <property type="match status" value="1"/>
</dbReference>
<feature type="transmembrane region" description="Helical" evidence="1">
    <location>
        <begin position="113"/>
        <end position="137"/>
    </location>
</feature>
<keyword evidence="1" id="KW-0812">Transmembrane</keyword>
<accession>A0A6G7YE01</accession>
<reference evidence="2 3" key="1">
    <citation type="submission" date="2020-03" db="EMBL/GenBank/DDBJ databases">
        <title>Nocardioides sp. nov., isolated from fish.</title>
        <authorList>
            <person name="Hyun D.-W."/>
            <person name="Bae J.-W."/>
        </authorList>
    </citation>
    <scope>NUCLEOTIDE SEQUENCE [LARGE SCALE GENOMIC DNA]</scope>
    <source>
        <strain evidence="2 3">HDW12A</strain>
    </source>
</reference>
<evidence type="ECO:0000313" key="2">
    <source>
        <dbReference type="EMBL" id="QIK75023.1"/>
    </source>
</evidence>
<feature type="transmembrane region" description="Helical" evidence="1">
    <location>
        <begin position="46"/>
        <end position="74"/>
    </location>
</feature>
<sequence length="208" mass="21389">MVLFAAVAIIQIIQGVVTGGLSAGSSSTMEYNPETGEFEGGPASSGLLGASIMASMFFGVVSLVVQLAIQAGIVKGALDLTHGRPISLGSMFAGINWLQVLVASLIIAVATFIGFLLCILPGFAVMFLTSFTLHFIIDKGLPAVEAIKASVSFTIANAGTLIVFFMACLAAYIVGALLCLIGLLVAIPVVVLAQAYAYRTLQGEQVAA</sequence>
<feature type="transmembrane region" description="Helical" evidence="1">
    <location>
        <begin position="180"/>
        <end position="198"/>
    </location>
</feature>
<keyword evidence="3" id="KW-1185">Reference proteome</keyword>